<dbReference type="InterPro" id="IPR046357">
    <property type="entry name" value="PPIase_dom_sf"/>
</dbReference>
<keyword evidence="5 11" id="KW-0732">Signal</keyword>
<keyword evidence="6 11" id="KW-0697">Rotamase</keyword>
<dbReference type="PANTHER" id="PTHR47245:SF1">
    <property type="entry name" value="FOLDASE PROTEIN PRSA"/>
    <property type="match status" value="1"/>
</dbReference>
<comment type="caution">
    <text evidence="14">The sequence shown here is derived from an EMBL/GenBank/DDBJ whole genome shotgun (WGS) entry which is preliminary data.</text>
</comment>
<dbReference type="EC" id="5.2.1.8" evidence="11"/>
<organism evidence="14 15">
    <name type="scientific">Candidatus Pseudogracilibacillus intestinigallinarum</name>
    <dbReference type="NCBI Taxonomy" id="2838742"/>
    <lineage>
        <taxon>Bacteria</taxon>
        <taxon>Bacillati</taxon>
        <taxon>Bacillota</taxon>
        <taxon>Bacilli</taxon>
        <taxon>Bacillales</taxon>
        <taxon>Bacillaceae</taxon>
        <taxon>Pseudogracilibacillus</taxon>
    </lineage>
</organism>
<dbReference type="HAMAP" id="MF_01145">
    <property type="entry name" value="Foldase_PrsA"/>
    <property type="match status" value="1"/>
</dbReference>
<dbReference type="GO" id="GO:0006457">
    <property type="term" value="P:protein folding"/>
    <property type="evidence" value="ECO:0007669"/>
    <property type="project" value="UniProtKB-UniRule"/>
</dbReference>
<keyword evidence="8 11" id="KW-0564">Palmitate</keyword>
<evidence type="ECO:0000313" key="14">
    <source>
        <dbReference type="EMBL" id="HIV75842.1"/>
    </source>
</evidence>
<evidence type="ECO:0000256" key="7">
    <source>
        <dbReference type="ARBA" id="ARBA00023136"/>
    </source>
</evidence>
<dbReference type="GO" id="GO:0005886">
    <property type="term" value="C:plasma membrane"/>
    <property type="evidence" value="ECO:0007669"/>
    <property type="project" value="UniProtKB-SubCell"/>
</dbReference>
<evidence type="ECO:0000256" key="9">
    <source>
        <dbReference type="ARBA" id="ARBA00023235"/>
    </source>
</evidence>
<dbReference type="InterPro" id="IPR027304">
    <property type="entry name" value="Trigger_fact/SurA_dom_sf"/>
</dbReference>
<dbReference type="Gene3D" id="3.10.50.40">
    <property type="match status" value="1"/>
</dbReference>
<evidence type="ECO:0000256" key="11">
    <source>
        <dbReference type="HAMAP-Rule" id="MF_01145"/>
    </source>
</evidence>
<keyword evidence="4 11" id="KW-1003">Cell membrane</keyword>
<protein>
    <recommendedName>
        <fullName evidence="11">Foldase protein PrsA</fullName>
        <ecNumber evidence="11">5.2.1.8</ecNumber>
    </recommendedName>
</protein>
<dbReference type="GO" id="GO:0003755">
    <property type="term" value="F:peptidyl-prolyl cis-trans isomerase activity"/>
    <property type="evidence" value="ECO:0007669"/>
    <property type="project" value="UniProtKB-UniRule"/>
</dbReference>
<proteinExistence type="inferred from homology"/>
<gene>
    <name evidence="11" type="primary">prsA</name>
    <name evidence="14" type="ORF">H9895_12265</name>
</gene>
<keyword evidence="7 11" id="KW-0472">Membrane</keyword>
<evidence type="ECO:0000256" key="12">
    <source>
        <dbReference type="SAM" id="SignalP"/>
    </source>
</evidence>
<dbReference type="SUPFAM" id="SSF54534">
    <property type="entry name" value="FKBP-like"/>
    <property type="match status" value="1"/>
</dbReference>
<comment type="function">
    <text evidence="11">Plays a major role in protein secretion by helping the post-translocational extracellular folding of several secreted proteins.</text>
</comment>
<feature type="chain" id="PRO_5038579615" description="Foldase protein PrsA" evidence="12">
    <location>
        <begin position="19"/>
        <end position="291"/>
    </location>
</feature>
<evidence type="ECO:0000259" key="13">
    <source>
        <dbReference type="PROSITE" id="PS50198"/>
    </source>
</evidence>
<dbReference type="Proteomes" id="UP000823937">
    <property type="component" value="Unassembled WGS sequence"/>
</dbReference>
<comment type="catalytic activity">
    <reaction evidence="1 11">
        <text>[protein]-peptidylproline (omega=180) = [protein]-peptidylproline (omega=0)</text>
        <dbReference type="Rhea" id="RHEA:16237"/>
        <dbReference type="Rhea" id="RHEA-COMP:10747"/>
        <dbReference type="Rhea" id="RHEA-COMP:10748"/>
        <dbReference type="ChEBI" id="CHEBI:83833"/>
        <dbReference type="ChEBI" id="CHEBI:83834"/>
        <dbReference type="EC" id="5.2.1.8"/>
    </reaction>
</comment>
<evidence type="ECO:0000256" key="10">
    <source>
        <dbReference type="ARBA" id="ARBA00023288"/>
    </source>
</evidence>
<dbReference type="PANTHER" id="PTHR47245">
    <property type="entry name" value="PEPTIDYLPROLYL ISOMERASE"/>
    <property type="match status" value="1"/>
</dbReference>
<keyword evidence="10 11" id="KW-0449">Lipoprotein</keyword>
<evidence type="ECO:0000313" key="15">
    <source>
        <dbReference type="Proteomes" id="UP000823937"/>
    </source>
</evidence>
<dbReference type="InterPro" id="IPR023059">
    <property type="entry name" value="Foldase_PrsA"/>
</dbReference>
<evidence type="ECO:0000256" key="6">
    <source>
        <dbReference type="ARBA" id="ARBA00023110"/>
    </source>
</evidence>
<evidence type="ECO:0000256" key="1">
    <source>
        <dbReference type="ARBA" id="ARBA00000971"/>
    </source>
</evidence>
<name>A0A9D1PPL1_9BACI</name>
<reference evidence="14" key="1">
    <citation type="journal article" date="2021" name="PeerJ">
        <title>Extensive microbial diversity within the chicken gut microbiome revealed by metagenomics and culture.</title>
        <authorList>
            <person name="Gilroy R."/>
            <person name="Ravi A."/>
            <person name="Getino M."/>
            <person name="Pursley I."/>
            <person name="Horton D.L."/>
            <person name="Alikhan N.F."/>
            <person name="Baker D."/>
            <person name="Gharbi K."/>
            <person name="Hall N."/>
            <person name="Watson M."/>
            <person name="Adriaenssens E.M."/>
            <person name="Foster-Nyarko E."/>
            <person name="Jarju S."/>
            <person name="Secka A."/>
            <person name="Antonio M."/>
            <person name="Oren A."/>
            <person name="Chaudhuri R.R."/>
            <person name="La Ragione R."/>
            <person name="Hildebrand F."/>
            <person name="Pallen M.J."/>
        </authorList>
    </citation>
    <scope>NUCLEOTIDE SEQUENCE</scope>
    <source>
        <strain evidence="14">CHK169-2315</strain>
    </source>
</reference>
<dbReference type="InterPro" id="IPR050245">
    <property type="entry name" value="PrsA_foldase"/>
</dbReference>
<comment type="similarity">
    <text evidence="3 11">Belongs to the PrsA family.</text>
</comment>
<dbReference type="InterPro" id="IPR000297">
    <property type="entry name" value="PPIase_PpiC"/>
</dbReference>
<reference evidence="14" key="2">
    <citation type="submission" date="2021-04" db="EMBL/GenBank/DDBJ databases">
        <authorList>
            <person name="Gilroy R."/>
        </authorList>
    </citation>
    <scope>NUCLEOTIDE SEQUENCE</scope>
    <source>
        <strain evidence="14">CHK169-2315</strain>
    </source>
</reference>
<dbReference type="GO" id="GO:0015031">
    <property type="term" value="P:protein transport"/>
    <property type="evidence" value="ECO:0007669"/>
    <property type="project" value="InterPro"/>
</dbReference>
<dbReference type="SUPFAM" id="SSF109998">
    <property type="entry name" value="Triger factor/SurA peptide-binding domain-like"/>
    <property type="match status" value="1"/>
</dbReference>
<dbReference type="InterPro" id="IPR037041">
    <property type="entry name" value="Trigger_fac_C_sf"/>
</dbReference>
<evidence type="ECO:0000256" key="8">
    <source>
        <dbReference type="ARBA" id="ARBA00023139"/>
    </source>
</evidence>
<evidence type="ECO:0000256" key="2">
    <source>
        <dbReference type="ARBA" id="ARBA00004193"/>
    </source>
</evidence>
<evidence type="ECO:0000256" key="4">
    <source>
        <dbReference type="ARBA" id="ARBA00022475"/>
    </source>
</evidence>
<feature type="domain" description="PpiC" evidence="13">
    <location>
        <begin position="135"/>
        <end position="225"/>
    </location>
</feature>
<dbReference type="Pfam" id="PF13616">
    <property type="entry name" value="Rotamase_3"/>
    <property type="match status" value="1"/>
</dbReference>
<dbReference type="Gene3D" id="1.10.3120.10">
    <property type="entry name" value="Trigger factor, C-terminal domain"/>
    <property type="match status" value="1"/>
</dbReference>
<accession>A0A9D1PPL1</accession>
<dbReference type="PROSITE" id="PS51257">
    <property type="entry name" value="PROKAR_LIPOPROTEIN"/>
    <property type="match status" value="1"/>
</dbReference>
<dbReference type="AlphaFoldDB" id="A0A9D1PPL1"/>
<dbReference type="PROSITE" id="PS50198">
    <property type="entry name" value="PPIC_PPIASE_2"/>
    <property type="match status" value="1"/>
</dbReference>
<sequence>MKKVIAATTLSISILGLAACGGGSETVVDSKAGKITKDDFYEALQEQNGAEVLTELITFKVLEDKYEVSDDEVQKEYDKLKEQVGEDFDSILEMQGLTEDELKEDIRKGLLNEKALTEGIEVTDEEIESYYENMKTEVKASHILVDDEETANKVKKELDDGADFAKLAKKYSTDEANKDKGGDLGYFTVGTMVGEFEEKAFTMEKDEISEPVASDFGFHIILVTDKKETEEEIGSLEDEKEEIRQVLLERKIDPQEAATKIDDLIKDADVDIKIDEFKDILDAPEMPEIQG</sequence>
<keyword evidence="9 11" id="KW-0413">Isomerase</keyword>
<feature type="signal peptide" evidence="12">
    <location>
        <begin position="1"/>
        <end position="18"/>
    </location>
</feature>
<evidence type="ECO:0000256" key="5">
    <source>
        <dbReference type="ARBA" id="ARBA00022729"/>
    </source>
</evidence>
<evidence type="ECO:0000256" key="3">
    <source>
        <dbReference type="ARBA" id="ARBA00006071"/>
    </source>
</evidence>
<comment type="subcellular location">
    <subcellularLocation>
        <location evidence="2 11">Cell membrane</location>
        <topology evidence="2 11">Lipid-anchor</topology>
    </subcellularLocation>
</comment>
<dbReference type="EMBL" id="DXHX01000172">
    <property type="protein sequence ID" value="HIV75842.1"/>
    <property type="molecule type" value="Genomic_DNA"/>
</dbReference>